<protein>
    <recommendedName>
        <fullName evidence="3">Na(+)-translocating NADH-quinone reductase subunit F</fullName>
    </recommendedName>
</protein>
<dbReference type="EMBL" id="ANLA01000005">
    <property type="protein sequence ID" value="EMQ95636.1"/>
    <property type="molecule type" value="Genomic_DNA"/>
</dbReference>
<dbReference type="eggNOG" id="ENOG50304SU">
    <property type="taxonomic scope" value="Bacteria"/>
</dbReference>
<accession>M7MKM8</accession>
<keyword evidence="2" id="KW-1185">Reference proteome</keyword>
<dbReference type="AlphaFoldDB" id="M7MKM8"/>
<dbReference type="RefSeq" id="WP_007648409.1">
    <property type="nucleotide sequence ID" value="NZ_ANLA01000005.1"/>
</dbReference>
<comment type="caution">
    <text evidence="1">The sequence shown here is derived from an EMBL/GenBank/DDBJ whole genome shotgun (WGS) entry which is preliminary data.</text>
</comment>
<proteinExistence type="predicted"/>
<dbReference type="Proteomes" id="UP000012024">
    <property type="component" value="Unassembled WGS sequence"/>
</dbReference>
<evidence type="ECO:0000313" key="2">
    <source>
        <dbReference type="Proteomes" id="UP000012024"/>
    </source>
</evidence>
<dbReference type="PATRIC" id="fig|1137281.3.peg.1059"/>
<sequence>MKTTKRLDLAIQKLYTAFHNNTLNPECCKQCAVGNILDHTDAWKHLSDNHGSTTLNYIGMVNQKFGKTFNGYSPLELLHIEAQFLKACGYQLPLHHNNKKPKNPTDKEVLFLGLSAVVQFLCKLDNMPDVMDCNQLFQFQPQIKTSKALMLS</sequence>
<reference evidence="1 2" key="1">
    <citation type="submission" date="2012-12" db="EMBL/GenBank/DDBJ databases">
        <title>Genome assembly of Formosa sp. AK20.</title>
        <authorList>
            <person name="Kumar R."/>
            <person name="Khatri I."/>
            <person name="Vaidya B."/>
            <person name="Subramanian S."/>
            <person name="Pinnaka A."/>
        </authorList>
    </citation>
    <scope>NUCLEOTIDE SEQUENCE [LARGE SCALE GENOMIC DNA]</scope>
    <source>
        <strain evidence="1 2">AK20</strain>
    </source>
</reference>
<organism evidence="1 2">
    <name type="scientific">Xanthomarina gelatinilytica</name>
    <dbReference type="NCBI Taxonomy" id="1137281"/>
    <lineage>
        <taxon>Bacteria</taxon>
        <taxon>Pseudomonadati</taxon>
        <taxon>Bacteroidota</taxon>
        <taxon>Flavobacteriia</taxon>
        <taxon>Flavobacteriales</taxon>
        <taxon>Flavobacteriaceae</taxon>
        <taxon>Xanthomarina</taxon>
    </lineage>
</organism>
<evidence type="ECO:0000313" key="1">
    <source>
        <dbReference type="EMBL" id="EMQ95636.1"/>
    </source>
</evidence>
<gene>
    <name evidence="1" type="ORF">D778_02470</name>
</gene>
<name>M7MKM8_9FLAO</name>
<dbReference type="GeneID" id="98640970"/>
<evidence type="ECO:0008006" key="3">
    <source>
        <dbReference type="Google" id="ProtNLM"/>
    </source>
</evidence>
<dbReference type="OrthoDB" id="1144234at2"/>